<dbReference type="SUPFAM" id="SSF53756">
    <property type="entry name" value="UDP-Glycosyltransferase/glycogen phosphorylase"/>
    <property type="match status" value="1"/>
</dbReference>
<protein>
    <submittedName>
        <fullName evidence="4">Glycosyl transferase, group 1</fullName>
    </submittedName>
</protein>
<dbReference type="InterPro" id="IPR001296">
    <property type="entry name" value="Glyco_trans_1"/>
</dbReference>
<evidence type="ECO:0000256" key="1">
    <source>
        <dbReference type="ARBA" id="ARBA00022679"/>
    </source>
</evidence>
<dbReference type="EMBL" id="CP014989">
    <property type="protein sequence ID" value="ANS78708.1"/>
    <property type="molecule type" value="Genomic_DNA"/>
</dbReference>
<keyword evidence="1 4" id="KW-0808">Transferase</keyword>
<dbReference type="Proteomes" id="UP000092482">
    <property type="component" value="Chromosome"/>
</dbReference>
<proteinExistence type="predicted"/>
<dbReference type="Pfam" id="PF00534">
    <property type="entry name" value="Glycos_transf_1"/>
    <property type="match status" value="1"/>
</dbReference>
<dbReference type="AlphaFoldDB" id="A0A1B1NB95"/>
<evidence type="ECO:0000313" key="4">
    <source>
        <dbReference type="EMBL" id="ANS78708.1"/>
    </source>
</evidence>
<evidence type="ECO:0000259" key="3">
    <source>
        <dbReference type="Pfam" id="PF00534"/>
    </source>
</evidence>
<name>A0A1B1NB95_9MICO</name>
<sequence>MVDRLSRIARRARRVVGSTLARRAQGKTPSAPTTEPEPDEVVPVRHDPVPELVPPPDVLHVVVVEGVPVDYGGRTASILARCRSLAEAGGIESVILVRNHSPQLSRAVANMERRGHLLPGVRVVSVTDAFPDPTLEGPPDPRALEAPEDLGDRGWSTVGGGRDDRCRYEEGRLVARRRYSGGRLQHEDTLGPVGERLRRDEFAPDGRLVRTIFGDDVPGGRQQHVALRRDGRPMFARVFERPRVAKGRPTELGTTVFDEQGEPSSSHAGFDEVVHRALDAVIGGRRAVVVVEARALDREMAGYDRPGVATCYVVHSSHLAAPGDDLGAVRPNFRPVLTELGRRSPVVFLTERQRAEVEAALGENPQFRVIPHAGPESGQHPAVERDPDLVVMVGRLADVKRTSHGIKAFARVLKERPGARLEIYGEGPNRAGLAALVTRLGLQDSVQLKGFTTDPDAVFARASLCLLTSRYEGAPMVLVEAMTQGCPAVAYDIRYGPSDMIEEGVNGFVVPPGDVKALAAATLRVLQDDQLAARLREGCAVVRQRFGQEAFVARWFDLFHEMSDGPSPTEEKTSDESA</sequence>
<evidence type="ECO:0000313" key="5">
    <source>
        <dbReference type="Proteomes" id="UP000092482"/>
    </source>
</evidence>
<organism evidence="4 5">
    <name type="scientific">Serinicoccus hydrothermalis</name>
    <dbReference type="NCBI Taxonomy" id="1758689"/>
    <lineage>
        <taxon>Bacteria</taxon>
        <taxon>Bacillati</taxon>
        <taxon>Actinomycetota</taxon>
        <taxon>Actinomycetes</taxon>
        <taxon>Micrococcales</taxon>
        <taxon>Ornithinimicrobiaceae</taxon>
        <taxon>Serinicoccus</taxon>
    </lineage>
</organism>
<feature type="region of interest" description="Disordered" evidence="2">
    <location>
        <begin position="131"/>
        <end position="158"/>
    </location>
</feature>
<dbReference type="PATRIC" id="fig|1758689.4.peg.1352"/>
<dbReference type="PANTHER" id="PTHR12526">
    <property type="entry name" value="GLYCOSYLTRANSFERASE"/>
    <property type="match status" value="1"/>
</dbReference>
<evidence type="ECO:0000256" key="2">
    <source>
        <dbReference type="SAM" id="MobiDB-lite"/>
    </source>
</evidence>
<dbReference type="KEGG" id="serj:SGUI_1312"/>
<dbReference type="RefSeq" id="WP_066637868.1">
    <property type="nucleotide sequence ID" value="NZ_CP014989.1"/>
</dbReference>
<feature type="region of interest" description="Disordered" evidence="2">
    <location>
        <begin position="17"/>
        <end position="41"/>
    </location>
</feature>
<keyword evidence="5" id="KW-1185">Reference proteome</keyword>
<accession>A0A1B1NB95</accession>
<dbReference type="GO" id="GO:0016757">
    <property type="term" value="F:glycosyltransferase activity"/>
    <property type="evidence" value="ECO:0007669"/>
    <property type="project" value="InterPro"/>
</dbReference>
<gene>
    <name evidence="4" type="ORF">SGUI_1312</name>
</gene>
<feature type="domain" description="Glycosyl transferase family 1" evidence="3">
    <location>
        <begin position="384"/>
        <end position="537"/>
    </location>
</feature>
<reference evidence="4 5" key="1">
    <citation type="submission" date="2016-03" db="EMBL/GenBank/DDBJ databases">
        <title>Shallow-sea hydrothermal system.</title>
        <authorList>
            <person name="Tang K."/>
        </authorList>
    </citation>
    <scope>NUCLEOTIDE SEQUENCE [LARGE SCALE GENOMIC DNA]</scope>
    <source>
        <strain evidence="4 5">JLT9</strain>
    </source>
</reference>
<dbReference type="OrthoDB" id="506201at2"/>
<dbReference type="STRING" id="1758689.SGUI_1312"/>
<dbReference type="Gene3D" id="3.40.50.2000">
    <property type="entry name" value="Glycogen Phosphorylase B"/>
    <property type="match status" value="3"/>
</dbReference>